<comment type="caution">
    <text evidence="1">The sequence shown here is derived from an EMBL/GenBank/DDBJ whole genome shotgun (WGS) entry which is preliminary data.</text>
</comment>
<gene>
    <name evidence="1" type="ORF">SCY_0575</name>
</gene>
<accession>A6ZTI2</accession>
<dbReference type="Proteomes" id="UP000007060">
    <property type="component" value="Unassembled WGS sequence"/>
</dbReference>
<name>A6ZTI2_YEAS7</name>
<evidence type="ECO:0000313" key="2">
    <source>
        <dbReference type="Proteomes" id="UP000007060"/>
    </source>
</evidence>
<proteinExistence type="predicted"/>
<protein>
    <submittedName>
        <fullName evidence="1">Conserved protein</fullName>
    </submittedName>
</protein>
<organism evidence="1 2">
    <name type="scientific">Saccharomyces cerevisiae (strain YJM789)</name>
    <name type="common">Baker's yeast</name>
    <dbReference type="NCBI Taxonomy" id="307796"/>
    <lineage>
        <taxon>Eukaryota</taxon>
        <taxon>Fungi</taxon>
        <taxon>Dikarya</taxon>
        <taxon>Ascomycota</taxon>
        <taxon>Saccharomycotina</taxon>
        <taxon>Saccharomycetes</taxon>
        <taxon>Saccharomycetales</taxon>
        <taxon>Saccharomycetaceae</taxon>
        <taxon>Saccharomyces</taxon>
    </lineage>
</organism>
<dbReference type="HOGENOM" id="CLU_1714344_0_0_1"/>
<evidence type="ECO:0000313" key="1">
    <source>
        <dbReference type="EMBL" id="EDN62121.1"/>
    </source>
</evidence>
<reference evidence="1 2" key="1">
    <citation type="journal article" date="2007" name="Proc. Natl. Acad. Sci. U.S.A.">
        <title>Genome sequencing and comparative analysis of Saccharomyces cerevisiae strain YJM789.</title>
        <authorList>
            <person name="Wei W."/>
            <person name="McCusker J.H."/>
            <person name="Hyman R.W."/>
            <person name="Jones T."/>
            <person name="Ning Y."/>
            <person name="Cao Z."/>
            <person name="Gu Z."/>
            <person name="Bruno D."/>
            <person name="Miranda M."/>
            <person name="Nguyen M."/>
            <person name="Wilhelmy J."/>
            <person name="Komp C."/>
            <person name="Tamse R."/>
            <person name="Wang X."/>
            <person name="Jia P."/>
            <person name="Luedi P."/>
            <person name="Oefner P.J."/>
            <person name="David L."/>
            <person name="Dietrich F.S."/>
            <person name="Li Y."/>
            <person name="Davis R.W."/>
            <person name="Steinmetz L.M."/>
        </authorList>
    </citation>
    <scope>NUCLEOTIDE SEQUENCE [LARGE SCALE GENOMIC DNA]</scope>
    <source>
        <strain evidence="1 2">YJM789</strain>
    </source>
</reference>
<dbReference type="OrthoDB" id="10249111at2759"/>
<dbReference type="AlphaFoldDB" id="A6ZTI2"/>
<sequence>MTFLQFINNNRQEGQGYISEKLFKTKKNEMIRKTVTNLVAVRLKNLSHEFDVIENYLRYIASTSEHQFTAIKRHFNKCARKLLKEAIDSKSNSETATVVLQEGFSGICLLKASSIILKLKLKFPKKKDRTDISKLCDKKERMTQWLEISILMN</sequence>
<dbReference type="EMBL" id="AAFW02000089">
    <property type="protein sequence ID" value="EDN62121.1"/>
    <property type="molecule type" value="Genomic_DNA"/>
</dbReference>